<dbReference type="NCBIfam" id="NF000040">
    <property type="entry name" value="Tn10_TetC"/>
    <property type="match status" value="1"/>
</dbReference>
<dbReference type="InterPro" id="IPR001647">
    <property type="entry name" value="HTH_TetR"/>
</dbReference>
<keyword evidence="1 2" id="KW-0238">DNA-binding</keyword>
<dbReference type="InterPro" id="IPR050624">
    <property type="entry name" value="HTH-type_Tx_Regulator"/>
</dbReference>
<dbReference type="EMBL" id="KP453775">
    <property type="protein sequence ID" value="AJS10207.1"/>
    <property type="molecule type" value="Genomic_DNA"/>
</dbReference>
<keyword evidence="4" id="KW-0614">Plasmid</keyword>
<geneLocation type="plasmid" evidence="4">
    <name>pKP12226</name>
</geneLocation>
<proteinExistence type="predicted"/>
<evidence type="ECO:0000313" key="5">
    <source>
        <dbReference type="EMBL" id="PLE24008.1"/>
    </source>
</evidence>
<name>A0A0D3RN11_KLEPN</name>
<dbReference type="GO" id="GO:0003677">
    <property type="term" value="F:DNA binding"/>
    <property type="evidence" value="ECO:0007669"/>
    <property type="project" value="UniProtKB-UniRule"/>
</dbReference>
<dbReference type="InterPro" id="IPR023772">
    <property type="entry name" value="DNA-bd_HTH_TetR-type_CS"/>
</dbReference>
<evidence type="ECO:0000256" key="1">
    <source>
        <dbReference type="ARBA" id="ARBA00023125"/>
    </source>
</evidence>
<dbReference type="PRINTS" id="PR00455">
    <property type="entry name" value="HTHTETR"/>
</dbReference>
<dbReference type="PROSITE" id="PS50977">
    <property type="entry name" value="HTH_TETR_2"/>
    <property type="match status" value="1"/>
</dbReference>
<dbReference type="SUPFAM" id="SSF46689">
    <property type="entry name" value="Homeodomain-like"/>
    <property type="match status" value="1"/>
</dbReference>
<feature type="DNA-binding region" description="H-T-H motif" evidence="2">
    <location>
        <begin position="60"/>
        <end position="79"/>
    </location>
</feature>
<evidence type="ECO:0000313" key="4">
    <source>
        <dbReference type="EMBL" id="AJS10207.1"/>
    </source>
</evidence>
<dbReference type="PANTHER" id="PTHR43479:SF11">
    <property type="entry name" value="ACREF_ENVCD OPERON REPRESSOR-RELATED"/>
    <property type="match status" value="1"/>
</dbReference>
<dbReference type="Proteomes" id="UP000234439">
    <property type="component" value="Unassembled WGS sequence"/>
</dbReference>
<dbReference type="AlphaFoldDB" id="A0A0D3RN11"/>
<dbReference type="SMR" id="A0A0D3RN11"/>
<dbReference type="Pfam" id="PF00440">
    <property type="entry name" value="TetR_N"/>
    <property type="match status" value="1"/>
</dbReference>
<reference evidence="4" key="1">
    <citation type="journal article" date="2015" name="Antimicrob. Agents Chemother.">
        <title>A Plasmid Bearing the blaCTX-M-15 Gene and Phage P1-Like Sequences from a Sequence Type 11 Klebsiella pneumoniae Isolate.</title>
        <authorList>
            <person name="Shin J."/>
            <person name="Ko K.S."/>
        </authorList>
    </citation>
    <scope>NUCLEOTIDE SEQUENCE</scope>
    <source>
        <strain evidence="4">ST11</strain>
        <plasmid evidence="4">pKP12226</plasmid>
    </source>
</reference>
<dbReference type="Gene3D" id="1.10.357.10">
    <property type="entry name" value="Tetracycline Repressor, domain 2"/>
    <property type="match status" value="1"/>
</dbReference>
<protein>
    <submittedName>
        <fullName evidence="4">Tetracycline resistance protein C</fullName>
    </submittedName>
    <submittedName>
        <fullName evidence="5">Tetracyline resistance transcriptional regulator TetC</fullName>
    </submittedName>
</protein>
<evidence type="ECO:0000256" key="2">
    <source>
        <dbReference type="PROSITE-ProRule" id="PRU00335"/>
    </source>
</evidence>
<dbReference type="PANTHER" id="PTHR43479">
    <property type="entry name" value="ACREF/ENVCD OPERON REPRESSOR-RELATED"/>
    <property type="match status" value="1"/>
</dbReference>
<reference evidence="5 6" key="2">
    <citation type="journal article" date="2017" name="J. Infect. Dis.">
        <title>An Analysis of the Epidemic of Klebsiella pneumoniae Carbapenemase-Producing K. pneumoniae: Convergence of Two Evolutionary Mechanisms Creates the Perfect Storm.</title>
        <authorList>
            <person name="Rojas L.J."/>
            <person name="Weinstock G.M."/>
            <person name="De La Cadena E."/>
            <person name="Diaz L."/>
            <person name="Rios R."/>
            <person name="Hanson B.M."/>
            <person name="Brown J.S."/>
            <person name="Vats P."/>
            <person name="Phillips D.S."/>
            <person name="Nguyen H."/>
            <person name="Hujer K.M."/>
            <person name="Correa A."/>
            <person name="Adams M.D."/>
            <person name="Perez F."/>
            <person name="Sodergren E."/>
            <person name="Narechania A."/>
            <person name="Planet P.J."/>
            <person name="Villegas M.V."/>
            <person name="Bonomo R.A."/>
            <person name="Arias C.A."/>
        </authorList>
    </citation>
    <scope>NUCLEOTIDE SEQUENCE [LARGE SCALE GENOMIC DNA]</scope>
    <source>
        <strain evidence="5 6">COL-Kpn30</strain>
    </source>
</reference>
<evidence type="ECO:0000313" key="6">
    <source>
        <dbReference type="Proteomes" id="UP000234439"/>
    </source>
</evidence>
<sequence length="222" mass="25771">MFLRLSRPHHHDTINILTVCYFKSIMENKNHQQENFKSTYQSLVNSARILFVEKGYQAVSIDEISGKALVTKGAFYHHFKNKKQLLSACYKQQLIMIDAYITTKTDLTNGWSALESIFEHYLDYIIDNNKNLIPIQEVMPIIGWNELEKISLEYITGKVNAIVSKLIQENQLKAYDDDVLKNLLNGWFMHIAIHAKNLKELADKKGQFIAIYRGFLLSLKDK</sequence>
<feature type="domain" description="HTH tetR-type" evidence="3">
    <location>
        <begin position="37"/>
        <end position="97"/>
    </location>
</feature>
<dbReference type="PROSITE" id="PS01081">
    <property type="entry name" value="HTH_TETR_1"/>
    <property type="match status" value="1"/>
</dbReference>
<evidence type="ECO:0000259" key="3">
    <source>
        <dbReference type="PROSITE" id="PS50977"/>
    </source>
</evidence>
<dbReference type="InterPro" id="IPR009057">
    <property type="entry name" value="Homeodomain-like_sf"/>
</dbReference>
<accession>A0A0D3RN11</accession>
<organism evidence="4">
    <name type="scientific">Klebsiella pneumoniae</name>
    <dbReference type="NCBI Taxonomy" id="573"/>
    <lineage>
        <taxon>Bacteria</taxon>
        <taxon>Pseudomonadati</taxon>
        <taxon>Pseudomonadota</taxon>
        <taxon>Gammaproteobacteria</taxon>
        <taxon>Enterobacterales</taxon>
        <taxon>Enterobacteriaceae</taxon>
        <taxon>Klebsiella/Raoultella group</taxon>
        <taxon>Klebsiella</taxon>
        <taxon>Klebsiella pneumoniae complex</taxon>
    </lineage>
</organism>
<dbReference type="EMBL" id="NCMJ01000253">
    <property type="protein sequence ID" value="PLE24008.1"/>
    <property type="molecule type" value="Genomic_DNA"/>
</dbReference>
<gene>
    <name evidence="4" type="primary">tetR_C</name>
    <name evidence="5" type="ORF">B6I68_30215</name>
</gene>